<dbReference type="CDD" id="cd02440">
    <property type="entry name" value="AdoMet_MTases"/>
    <property type="match status" value="1"/>
</dbReference>
<sequence length="276" mass="32564">MELMRFDESLPESPSRKRETQEQIDDTYAQIVEKYKKSKLIPWRKFVETPSFMNLVGQLTNEDVIDLACGEGFYTRKMREMTQGKVFGLDYCENFIKMAKWQLNDSDDIDYRQADCSLPISGIPYQFDLVTPTFLLQNAVTEERFEQMIRNIWNLCKPGGRVCGMGSSPKVPADALLKEHKYGRSFTTDPDTYFKRNSSKYIVRIEDKDADLDISLVLYWYSAEHYENIFKKLGFINFRWVEMELFEDTENQEYWKDFMDGCSLIMYEAFKPMNAN</sequence>
<gene>
    <name evidence="5" type="primary">Contig7301.g7801</name>
    <name evidence="5" type="ORF">STYLEM_13875</name>
</gene>
<dbReference type="Gene3D" id="3.40.50.150">
    <property type="entry name" value="Vaccinia Virus protein VP39"/>
    <property type="match status" value="1"/>
</dbReference>
<feature type="compositionally biased region" description="Basic and acidic residues" evidence="3">
    <location>
        <begin position="1"/>
        <end position="21"/>
    </location>
</feature>
<dbReference type="InterPro" id="IPR041698">
    <property type="entry name" value="Methyltransf_25"/>
</dbReference>
<keyword evidence="6" id="KW-1185">Reference proteome</keyword>
<dbReference type="SUPFAM" id="SSF53335">
    <property type="entry name" value="S-adenosyl-L-methionine-dependent methyltransferases"/>
    <property type="match status" value="1"/>
</dbReference>
<organism evidence="5 6">
    <name type="scientific">Stylonychia lemnae</name>
    <name type="common">Ciliate</name>
    <dbReference type="NCBI Taxonomy" id="5949"/>
    <lineage>
        <taxon>Eukaryota</taxon>
        <taxon>Sar</taxon>
        <taxon>Alveolata</taxon>
        <taxon>Ciliophora</taxon>
        <taxon>Intramacronucleata</taxon>
        <taxon>Spirotrichea</taxon>
        <taxon>Stichotrichia</taxon>
        <taxon>Sporadotrichida</taxon>
        <taxon>Oxytrichidae</taxon>
        <taxon>Stylonychinae</taxon>
        <taxon>Stylonychia</taxon>
    </lineage>
</organism>
<dbReference type="Proteomes" id="UP000039865">
    <property type="component" value="Unassembled WGS sequence"/>
</dbReference>
<dbReference type="InterPro" id="IPR029063">
    <property type="entry name" value="SAM-dependent_MTases_sf"/>
</dbReference>
<evidence type="ECO:0000259" key="4">
    <source>
        <dbReference type="Pfam" id="PF13649"/>
    </source>
</evidence>
<evidence type="ECO:0000313" key="5">
    <source>
        <dbReference type="EMBL" id="CDW84807.1"/>
    </source>
</evidence>
<evidence type="ECO:0000256" key="1">
    <source>
        <dbReference type="ARBA" id="ARBA00022603"/>
    </source>
</evidence>
<proteinExistence type="predicted"/>
<evidence type="ECO:0000256" key="3">
    <source>
        <dbReference type="SAM" id="MobiDB-lite"/>
    </source>
</evidence>
<dbReference type="OrthoDB" id="66144at2759"/>
<dbReference type="EMBL" id="CCKQ01013168">
    <property type="protein sequence ID" value="CDW84807.1"/>
    <property type="molecule type" value="Genomic_DNA"/>
</dbReference>
<dbReference type="InParanoid" id="A0A078AU89"/>
<dbReference type="PANTHER" id="PTHR43861:SF1">
    <property type="entry name" value="TRANS-ACONITATE 2-METHYLTRANSFERASE"/>
    <property type="match status" value="1"/>
</dbReference>
<feature type="region of interest" description="Disordered" evidence="3">
    <location>
        <begin position="1"/>
        <end position="23"/>
    </location>
</feature>
<dbReference type="GO" id="GO:0032259">
    <property type="term" value="P:methylation"/>
    <property type="evidence" value="ECO:0007669"/>
    <property type="project" value="UniProtKB-KW"/>
</dbReference>
<keyword evidence="1" id="KW-0489">Methyltransferase</keyword>
<accession>A0A078AU89</accession>
<dbReference type="Pfam" id="PF13649">
    <property type="entry name" value="Methyltransf_25"/>
    <property type="match status" value="1"/>
</dbReference>
<dbReference type="AlphaFoldDB" id="A0A078AU89"/>
<dbReference type="GO" id="GO:0008168">
    <property type="term" value="F:methyltransferase activity"/>
    <property type="evidence" value="ECO:0007669"/>
    <property type="project" value="UniProtKB-KW"/>
</dbReference>
<name>A0A078AU89_STYLE</name>
<evidence type="ECO:0000256" key="2">
    <source>
        <dbReference type="ARBA" id="ARBA00022679"/>
    </source>
</evidence>
<evidence type="ECO:0000313" key="6">
    <source>
        <dbReference type="Proteomes" id="UP000039865"/>
    </source>
</evidence>
<dbReference type="PANTHER" id="PTHR43861">
    <property type="entry name" value="TRANS-ACONITATE 2-METHYLTRANSFERASE-RELATED"/>
    <property type="match status" value="1"/>
</dbReference>
<reference evidence="5 6" key="1">
    <citation type="submission" date="2014-06" db="EMBL/GenBank/DDBJ databases">
        <authorList>
            <person name="Swart Estienne"/>
        </authorList>
    </citation>
    <scope>NUCLEOTIDE SEQUENCE [LARGE SCALE GENOMIC DNA]</scope>
    <source>
        <strain evidence="5 6">130c</strain>
    </source>
</reference>
<keyword evidence="2" id="KW-0808">Transferase</keyword>
<feature type="domain" description="Methyltransferase" evidence="4">
    <location>
        <begin position="64"/>
        <end position="160"/>
    </location>
</feature>
<protein>
    <recommendedName>
        <fullName evidence="4">Methyltransferase domain-containing protein</fullName>
    </recommendedName>
</protein>